<organism evidence="3 4">
    <name type="scientific">Mariniblastus fucicola</name>
    <dbReference type="NCBI Taxonomy" id="980251"/>
    <lineage>
        <taxon>Bacteria</taxon>
        <taxon>Pseudomonadati</taxon>
        <taxon>Planctomycetota</taxon>
        <taxon>Planctomycetia</taxon>
        <taxon>Pirellulales</taxon>
        <taxon>Pirellulaceae</taxon>
        <taxon>Mariniblastus</taxon>
    </lineage>
</organism>
<dbReference type="KEGG" id="mff:MFFC18_44500"/>
<dbReference type="RefSeq" id="WP_148619025.1">
    <property type="nucleotide sequence ID" value="NZ_CP042912.1"/>
</dbReference>
<feature type="compositionally biased region" description="Polar residues" evidence="1">
    <location>
        <begin position="58"/>
        <end position="73"/>
    </location>
</feature>
<dbReference type="STRING" id="980251.GCA_001642875_01119"/>
<protein>
    <submittedName>
        <fullName evidence="3">Uncharacterized protein</fullName>
    </submittedName>
</protein>
<dbReference type="OrthoDB" id="292710at2"/>
<accession>A0A5B9PGY9</accession>
<dbReference type="Proteomes" id="UP000322214">
    <property type="component" value="Chromosome"/>
</dbReference>
<proteinExistence type="predicted"/>
<dbReference type="Pfam" id="PF07585">
    <property type="entry name" value="BBP7"/>
    <property type="match status" value="1"/>
</dbReference>
<feature type="signal peptide" evidence="2">
    <location>
        <begin position="1"/>
        <end position="20"/>
    </location>
</feature>
<feature type="chain" id="PRO_5023044103" evidence="2">
    <location>
        <begin position="21"/>
        <end position="565"/>
    </location>
</feature>
<gene>
    <name evidence="3" type="ORF">MFFC18_44500</name>
</gene>
<evidence type="ECO:0000256" key="2">
    <source>
        <dbReference type="SAM" id="SignalP"/>
    </source>
</evidence>
<dbReference type="AlphaFoldDB" id="A0A5B9PGY9"/>
<keyword evidence="2" id="KW-0732">Signal</keyword>
<evidence type="ECO:0000313" key="3">
    <source>
        <dbReference type="EMBL" id="QEG24530.1"/>
    </source>
</evidence>
<name>A0A5B9PGY9_9BACT</name>
<dbReference type="PROSITE" id="PS51257">
    <property type="entry name" value="PROKAR_LIPOPROTEIN"/>
    <property type="match status" value="1"/>
</dbReference>
<sequence precursor="true">MKRIAIFTAAAFSFSSLAFSCGTASAQEFPSTGHGSFNGAIEIPEAITSPLPPMPGTAAQSVVAPNSPPTSVQPAPGIAPQTYLPQAIPAQRAPAQAVPPQQFSQAPAAQAHGEVFSSPSQIQTFSIPASQPAPQSVIAPQTQYFAAEPTGQAVPMPSEMMVSQSDSNCGCADGSCQGFVIDESQFPQERRQTKRQKLFQRTPKSNDSCTSCAAALPSPVPQFEEAVRPRSNGSVYSTVGVSGLLFDRSHGNNQDFSTNAGGELLSSDNAVNDVLAGIDAVVARRRVTGRGWEARYLGLYPSDESIQIGNNASTLLPGLAQIGTSVSGNDPNAFLTGPSASSFYNSADTHVLTRQTELNNLEFNFLKNSQPRFRACSTELLLGFRYFHFAETLLYEAVDVPQGDPNFPSPESVGYFSSTENHLLGLQIGARSDYQIRRRLMLHVGVKAGAFNNSINTRQRVDYRMADGSVINPTVAGGTLSGERFDIGAEDDVKSILGEVDLSVSLQVSGSSRVRVGYRAMGVTDIAFASNQIQDDFTDASGLTMPNADGDLVTQGGYFGLEFAY</sequence>
<dbReference type="InterPro" id="IPR011446">
    <property type="entry name" value="BBP7"/>
</dbReference>
<keyword evidence="4" id="KW-1185">Reference proteome</keyword>
<reference evidence="3 4" key="1">
    <citation type="submission" date="2019-08" db="EMBL/GenBank/DDBJ databases">
        <title>Deep-cultivation of Planctomycetes and their phenomic and genomic characterization uncovers novel biology.</title>
        <authorList>
            <person name="Wiegand S."/>
            <person name="Jogler M."/>
            <person name="Boedeker C."/>
            <person name="Pinto D."/>
            <person name="Vollmers J."/>
            <person name="Rivas-Marin E."/>
            <person name="Kohn T."/>
            <person name="Peeters S.H."/>
            <person name="Heuer A."/>
            <person name="Rast P."/>
            <person name="Oberbeckmann S."/>
            <person name="Bunk B."/>
            <person name="Jeske O."/>
            <person name="Meyerdierks A."/>
            <person name="Storesund J.E."/>
            <person name="Kallscheuer N."/>
            <person name="Luecker S."/>
            <person name="Lage O.M."/>
            <person name="Pohl T."/>
            <person name="Merkel B.J."/>
            <person name="Hornburger P."/>
            <person name="Mueller R.-W."/>
            <person name="Bruemmer F."/>
            <person name="Labrenz M."/>
            <person name="Spormann A.M."/>
            <person name="Op den Camp H."/>
            <person name="Overmann J."/>
            <person name="Amann R."/>
            <person name="Jetten M.S.M."/>
            <person name="Mascher T."/>
            <person name="Medema M.H."/>
            <person name="Devos D.P."/>
            <person name="Kaster A.-K."/>
            <person name="Ovreas L."/>
            <person name="Rohde M."/>
            <person name="Galperin M.Y."/>
            <person name="Jogler C."/>
        </authorList>
    </citation>
    <scope>NUCLEOTIDE SEQUENCE [LARGE SCALE GENOMIC DNA]</scope>
    <source>
        <strain evidence="3 4">FC18</strain>
    </source>
</reference>
<evidence type="ECO:0000256" key="1">
    <source>
        <dbReference type="SAM" id="MobiDB-lite"/>
    </source>
</evidence>
<feature type="region of interest" description="Disordered" evidence="1">
    <location>
        <begin position="46"/>
        <end position="80"/>
    </location>
</feature>
<dbReference type="EMBL" id="CP042912">
    <property type="protein sequence ID" value="QEG24530.1"/>
    <property type="molecule type" value="Genomic_DNA"/>
</dbReference>
<evidence type="ECO:0000313" key="4">
    <source>
        <dbReference type="Proteomes" id="UP000322214"/>
    </source>
</evidence>